<dbReference type="Proteomes" id="UP000759131">
    <property type="component" value="Unassembled WGS sequence"/>
</dbReference>
<gene>
    <name evidence="10" type="ORF">OSB1V03_LOCUS9216</name>
</gene>
<dbReference type="EMBL" id="OC860678">
    <property type="protein sequence ID" value="CAD7628796.1"/>
    <property type="molecule type" value="Genomic_DNA"/>
</dbReference>
<organism evidence="10">
    <name type="scientific">Medioppia subpectinata</name>
    <dbReference type="NCBI Taxonomy" id="1979941"/>
    <lineage>
        <taxon>Eukaryota</taxon>
        <taxon>Metazoa</taxon>
        <taxon>Ecdysozoa</taxon>
        <taxon>Arthropoda</taxon>
        <taxon>Chelicerata</taxon>
        <taxon>Arachnida</taxon>
        <taxon>Acari</taxon>
        <taxon>Acariformes</taxon>
        <taxon>Sarcoptiformes</taxon>
        <taxon>Oribatida</taxon>
        <taxon>Brachypylina</taxon>
        <taxon>Oppioidea</taxon>
        <taxon>Oppiidae</taxon>
        <taxon>Medioppia</taxon>
    </lineage>
</organism>
<dbReference type="Pfam" id="PF00179">
    <property type="entry name" value="UQ_con"/>
    <property type="match status" value="1"/>
</dbReference>
<feature type="compositionally biased region" description="Polar residues" evidence="8">
    <location>
        <begin position="157"/>
        <end position="169"/>
    </location>
</feature>
<dbReference type="GO" id="GO:0005524">
    <property type="term" value="F:ATP binding"/>
    <property type="evidence" value="ECO:0007669"/>
    <property type="project" value="UniProtKB-KW"/>
</dbReference>
<dbReference type="EC" id="2.3.2.23" evidence="3"/>
<evidence type="ECO:0000256" key="4">
    <source>
        <dbReference type="ARBA" id="ARBA00022679"/>
    </source>
</evidence>
<sequence length="178" mass="19399">MALNRIRAELAEFRRDPPPGCRAAPVGTDYFQWTGSIDGPPDTPYEGGVFNIKITFPQNYPFKAPKIVFTTRIYHPNILYTGAIYLDTLHRNWSAGLTIGAVLLSVQQLMTDPNPNEPADGTIARQYTANREAFNQTARQWTVLHASPPPGHVFTVQTTATPTNSQDSAGTGGSGHSG</sequence>
<dbReference type="GO" id="GO:0061631">
    <property type="term" value="F:ubiquitin conjugating enzyme activity"/>
    <property type="evidence" value="ECO:0007669"/>
    <property type="project" value="UniProtKB-EC"/>
</dbReference>
<proteinExistence type="predicted"/>
<keyword evidence="4" id="KW-0808">Transferase</keyword>
<evidence type="ECO:0000256" key="2">
    <source>
        <dbReference type="ARBA" id="ARBA00004906"/>
    </source>
</evidence>
<keyword evidence="11" id="KW-1185">Reference proteome</keyword>
<dbReference type="EMBL" id="CAJPIZ010006103">
    <property type="protein sequence ID" value="CAG2109226.1"/>
    <property type="molecule type" value="Genomic_DNA"/>
</dbReference>
<dbReference type="Gene3D" id="3.10.110.10">
    <property type="entry name" value="Ubiquitin Conjugating Enzyme"/>
    <property type="match status" value="1"/>
</dbReference>
<evidence type="ECO:0000256" key="6">
    <source>
        <dbReference type="ARBA" id="ARBA00022786"/>
    </source>
</evidence>
<dbReference type="OrthoDB" id="6406599at2759"/>
<dbReference type="SUPFAM" id="SSF54495">
    <property type="entry name" value="UBC-like"/>
    <property type="match status" value="1"/>
</dbReference>
<dbReference type="InterPro" id="IPR000608">
    <property type="entry name" value="UBC"/>
</dbReference>
<protein>
    <recommendedName>
        <fullName evidence="3">E2 ubiquitin-conjugating enzyme</fullName>
        <ecNumber evidence="3">2.3.2.23</ecNumber>
    </recommendedName>
</protein>
<keyword evidence="5" id="KW-0547">Nucleotide-binding</keyword>
<evidence type="ECO:0000256" key="3">
    <source>
        <dbReference type="ARBA" id="ARBA00012486"/>
    </source>
</evidence>
<evidence type="ECO:0000256" key="7">
    <source>
        <dbReference type="ARBA" id="ARBA00022840"/>
    </source>
</evidence>
<accession>A0A7R9KSY2</accession>
<evidence type="ECO:0000256" key="8">
    <source>
        <dbReference type="SAM" id="MobiDB-lite"/>
    </source>
</evidence>
<keyword evidence="6" id="KW-0833">Ubl conjugation pathway</keyword>
<feature type="region of interest" description="Disordered" evidence="8">
    <location>
        <begin position="157"/>
        <end position="178"/>
    </location>
</feature>
<dbReference type="PANTHER" id="PTHR24068">
    <property type="entry name" value="UBIQUITIN-CONJUGATING ENZYME E2"/>
    <property type="match status" value="1"/>
</dbReference>
<comment type="pathway">
    <text evidence="2">Protein modification; protein ubiquitination.</text>
</comment>
<dbReference type="SMART" id="SM00212">
    <property type="entry name" value="UBCc"/>
    <property type="match status" value="1"/>
</dbReference>
<comment type="catalytic activity">
    <reaction evidence="1">
        <text>S-ubiquitinyl-[E1 ubiquitin-activating enzyme]-L-cysteine + [E2 ubiquitin-conjugating enzyme]-L-cysteine = [E1 ubiquitin-activating enzyme]-L-cysteine + S-ubiquitinyl-[E2 ubiquitin-conjugating enzyme]-L-cysteine.</text>
        <dbReference type="EC" id="2.3.2.23"/>
    </reaction>
</comment>
<evidence type="ECO:0000259" key="9">
    <source>
        <dbReference type="PROSITE" id="PS50127"/>
    </source>
</evidence>
<dbReference type="PROSITE" id="PS50127">
    <property type="entry name" value="UBC_2"/>
    <property type="match status" value="1"/>
</dbReference>
<dbReference type="InterPro" id="IPR016135">
    <property type="entry name" value="UBQ-conjugating_enzyme/RWD"/>
</dbReference>
<evidence type="ECO:0000313" key="10">
    <source>
        <dbReference type="EMBL" id="CAD7628796.1"/>
    </source>
</evidence>
<evidence type="ECO:0000256" key="5">
    <source>
        <dbReference type="ARBA" id="ARBA00022741"/>
    </source>
</evidence>
<evidence type="ECO:0000313" key="11">
    <source>
        <dbReference type="Proteomes" id="UP000759131"/>
    </source>
</evidence>
<keyword evidence="7" id="KW-0067">ATP-binding</keyword>
<dbReference type="GO" id="GO:0006511">
    <property type="term" value="P:ubiquitin-dependent protein catabolic process"/>
    <property type="evidence" value="ECO:0007669"/>
    <property type="project" value="UniProtKB-ARBA"/>
</dbReference>
<evidence type="ECO:0000256" key="1">
    <source>
        <dbReference type="ARBA" id="ARBA00000485"/>
    </source>
</evidence>
<name>A0A7R9KSY2_9ACAR</name>
<feature type="domain" description="UBC core" evidence="9">
    <location>
        <begin position="1"/>
        <end position="147"/>
    </location>
</feature>
<dbReference type="FunFam" id="3.10.110.10:FF:000101">
    <property type="entry name" value="Ubiquitin-conjugating enzyme E2 D2"/>
    <property type="match status" value="1"/>
</dbReference>
<reference evidence="10" key="1">
    <citation type="submission" date="2020-11" db="EMBL/GenBank/DDBJ databases">
        <authorList>
            <person name="Tran Van P."/>
        </authorList>
    </citation>
    <scope>NUCLEOTIDE SEQUENCE</scope>
</reference>
<dbReference type="AlphaFoldDB" id="A0A7R9KSY2"/>